<dbReference type="PANTHER" id="PTHR10815:SF5">
    <property type="entry name" value="METHYLATED-DNA--PROTEIN-CYSTEINE METHYLTRANSFERASE"/>
    <property type="match status" value="1"/>
</dbReference>
<keyword evidence="7" id="KW-0234">DNA repair</keyword>
<evidence type="ECO:0000256" key="6">
    <source>
        <dbReference type="ARBA" id="ARBA00022763"/>
    </source>
</evidence>
<evidence type="ECO:0000313" key="11">
    <source>
        <dbReference type="Proteomes" id="UP000700248"/>
    </source>
</evidence>
<evidence type="ECO:0000256" key="4">
    <source>
        <dbReference type="ARBA" id="ARBA00022603"/>
    </source>
</evidence>
<gene>
    <name evidence="10" type="ORF">K8U84_06295</name>
</gene>
<comment type="catalytic activity">
    <reaction evidence="1">
        <text>a 4-O-methyl-thymidine in DNA + L-cysteinyl-[protein] = a thymidine in DNA + S-methyl-L-cysteinyl-[protein]</text>
        <dbReference type="Rhea" id="RHEA:53428"/>
        <dbReference type="Rhea" id="RHEA-COMP:10131"/>
        <dbReference type="Rhea" id="RHEA-COMP:10132"/>
        <dbReference type="Rhea" id="RHEA-COMP:13555"/>
        <dbReference type="Rhea" id="RHEA-COMP:13556"/>
        <dbReference type="ChEBI" id="CHEBI:29950"/>
        <dbReference type="ChEBI" id="CHEBI:82612"/>
        <dbReference type="ChEBI" id="CHEBI:137386"/>
        <dbReference type="ChEBI" id="CHEBI:137387"/>
        <dbReference type="EC" id="2.1.1.63"/>
    </reaction>
</comment>
<evidence type="ECO:0000256" key="7">
    <source>
        <dbReference type="ARBA" id="ARBA00023204"/>
    </source>
</evidence>
<name>A0A9D2VGA4_9BURK</name>
<dbReference type="Pfam" id="PF01035">
    <property type="entry name" value="DNA_binding_1"/>
    <property type="match status" value="1"/>
</dbReference>
<dbReference type="SUPFAM" id="SSF46767">
    <property type="entry name" value="Methylated DNA-protein cysteine methyltransferase, C-terminal domain"/>
    <property type="match status" value="1"/>
</dbReference>
<dbReference type="CDD" id="cd06445">
    <property type="entry name" value="ATase"/>
    <property type="match status" value="1"/>
</dbReference>
<reference evidence="10" key="1">
    <citation type="journal article" date="2021" name="PeerJ">
        <title>Extensive microbial diversity within the chicken gut microbiome revealed by metagenomics and culture.</title>
        <authorList>
            <person name="Gilroy R."/>
            <person name="Ravi A."/>
            <person name="Getino M."/>
            <person name="Pursley I."/>
            <person name="Horton D.L."/>
            <person name="Alikhan N.F."/>
            <person name="Baker D."/>
            <person name="Gharbi K."/>
            <person name="Hall N."/>
            <person name="Watson M."/>
            <person name="Adriaenssens E.M."/>
            <person name="Foster-Nyarko E."/>
            <person name="Jarju S."/>
            <person name="Secka A."/>
            <person name="Antonio M."/>
            <person name="Oren A."/>
            <person name="Chaudhuri R.R."/>
            <person name="La Ragione R."/>
            <person name="Hildebrand F."/>
            <person name="Pallen M.J."/>
        </authorList>
    </citation>
    <scope>NUCLEOTIDE SEQUENCE</scope>
    <source>
        <strain evidence="10">CHK175-13533</strain>
    </source>
</reference>
<proteinExistence type="inferred from homology"/>
<dbReference type="InterPro" id="IPR036217">
    <property type="entry name" value="MethylDNA_cys_MeTrfase_DNAb"/>
</dbReference>
<evidence type="ECO:0000256" key="3">
    <source>
        <dbReference type="ARBA" id="ARBA00011918"/>
    </source>
</evidence>
<dbReference type="EC" id="2.1.1.63" evidence="3"/>
<dbReference type="Gene3D" id="1.10.10.10">
    <property type="entry name" value="Winged helix-like DNA-binding domain superfamily/Winged helix DNA-binding domain"/>
    <property type="match status" value="1"/>
</dbReference>
<keyword evidence="6" id="KW-0227">DNA damage</keyword>
<comment type="caution">
    <text evidence="10">The sequence shown here is derived from an EMBL/GenBank/DDBJ whole genome shotgun (WGS) entry which is preliminary data.</text>
</comment>
<feature type="domain" description="Methylated-DNA-[protein]-cysteine S-methyltransferase DNA binding" evidence="9">
    <location>
        <begin position="90"/>
        <end position="169"/>
    </location>
</feature>
<evidence type="ECO:0000256" key="2">
    <source>
        <dbReference type="ARBA" id="ARBA00008711"/>
    </source>
</evidence>
<dbReference type="Proteomes" id="UP000700248">
    <property type="component" value="Unassembled WGS sequence"/>
</dbReference>
<keyword evidence="4 10" id="KW-0489">Methyltransferase</keyword>
<organism evidence="10 11">
    <name type="scientific">Paenalcaligenes hominis</name>
    <dbReference type="NCBI Taxonomy" id="643674"/>
    <lineage>
        <taxon>Bacteria</taxon>
        <taxon>Pseudomonadati</taxon>
        <taxon>Pseudomonadota</taxon>
        <taxon>Betaproteobacteria</taxon>
        <taxon>Burkholderiales</taxon>
        <taxon>Alcaligenaceae</taxon>
        <taxon>Paenalcaligenes</taxon>
    </lineage>
</organism>
<evidence type="ECO:0000256" key="8">
    <source>
        <dbReference type="ARBA" id="ARBA00049348"/>
    </source>
</evidence>
<dbReference type="NCBIfam" id="TIGR00589">
    <property type="entry name" value="ogt"/>
    <property type="match status" value="1"/>
</dbReference>
<dbReference type="SUPFAM" id="SSF53155">
    <property type="entry name" value="Methylated DNA-protein cysteine methyltransferase domain"/>
    <property type="match status" value="1"/>
</dbReference>
<comment type="catalytic activity">
    <reaction evidence="8">
        <text>a 6-O-methyl-2'-deoxyguanosine in DNA + L-cysteinyl-[protein] = S-methyl-L-cysteinyl-[protein] + a 2'-deoxyguanosine in DNA</text>
        <dbReference type="Rhea" id="RHEA:24000"/>
        <dbReference type="Rhea" id="RHEA-COMP:10131"/>
        <dbReference type="Rhea" id="RHEA-COMP:10132"/>
        <dbReference type="Rhea" id="RHEA-COMP:11367"/>
        <dbReference type="Rhea" id="RHEA-COMP:11368"/>
        <dbReference type="ChEBI" id="CHEBI:29950"/>
        <dbReference type="ChEBI" id="CHEBI:82612"/>
        <dbReference type="ChEBI" id="CHEBI:85445"/>
        <dbReference type="ChEBI" id="CHEBI:85448"/>
        <dbReference type="EC" id="2.1.1.63"/>
    </reaction>
</comment>
<dbReference type="GO" id="GO:0006281">
    <property type="term" value="P:DNA repair"/>
    <property type="evidence" value="ECO:0007669"/>
    <property type="project" value="UniProtKB-KW"/>
</dbReference>
<dbReference type="InterPro" id="IPR001497">
    <property type="entry name" value="MethylDNA_cys_MeTrfase_AS"/>
</dbReference>
<evidence type="ECO:0000259" key="9">
    <source>
        <dbReference type="Pfam" id="PF01035"/>
    </source>
</evidence>
<dbReference type="FunFam" id="1.10.10.10:FF:000214">
    <property type="entry name" value="Methylated-DNA--protein-cysteine methyltransferase"/>
    <property type="match status" value="1"/>
</dbReference>
<protein>
    <recommendedName>
        <fullName evidence="3">methylated-DNA--[protein]-cysteine S-methyltransferase</fullName>
        <ecNumber evidence="3">2.1.1.63</ecNumber>
    </recommendedName>
</protein>
<dbReference type="RefSeq" id="WP_276830881.1">
    <property type="nucleotide sequence ID" value="NZ_DYTQ01000074.1"/>
</dbReference>
<dbReference type="AlphaFoldDB" id="A0A9D2VGA4"/>
<dbReference type="PANTHER" id="PTHR10815">
    <property type="entry name" value="METHYLATED-DNA--PROTEIN-CYSTEINE METHYLTRANSFERASE"/>
    <property type="match status" value="1"/>
</dbReference>
<sequence>MAVLDLYEERLATPLGELIVLTDRAGRARAVDWADYHARMQQLLTRQYANTVWSVQPASTTSSVTQALAHYFSGQLDALEAVPCVVQGTPFQERVWAGLRHIPCGTTWSYKQLAEHIQHPKALRAVGTANGANPISVIIPCHRVVGTHQQLGGYAGGLERKRWLLQHEGLSF</sequence>
<accession>A0A9D2VGA4</accession>
<dbReference type="EMBL" id="DYTQ01000074">
    <property type="protein sequence ID" value="HJH24146.1"/>
    <property type="molecule type" value="Genomic_DNA"/>
</dbReference>
<dbReference type="GO" id="GO:0003908">
    <property type="term" value="F:methylated-DNA-[protein]-cysteine S-methyltransferase activity"/>
    <property type="evidence" value="ECO:0007669"/>
    <property type="project" value="UniProtKB-EC"/>
</dbReference>
<dbReference type="InterPro" id="IPR014048">
    <property type="entry name" value="MethylDNA_cys_MeTrfase_DNA-bd"/>
</dbReference>
<keyword evidence="5 10" id="KW-0808">Transferase</keyword>
<evidence type="ECO:0000313" key="10">
    <source>
        <dbReference type="EMBL" id="HJH24146.1"/>
    </source>
</evidence>
<comment type="similarity">
    <text evidence="2">Belongs to the MGMT family.</text>
</comment>
<dbReference type="InterPro" id="IPR036631">
    <property type="entry name" value="MGMT_N_sf"/>
</dbReference>
<dbReference type="GO" id="GO:0032259">
    <property type="term" value="P:methylation"/>
    <property type="evidence" value="ECO:0007669"/>
    <property type="project" value="UniProtKB-KW"/>
</dbReference>
<dbReference type="PROSITE" id="PS00374">
    <property type="entry name" value="MGMT"/>
    <property type="match status" value="1"/>
</dbReference>
<evidence type="ECO:0000256" key="1">
    <source>
        <dbReference type="ARBA" id="ARBA00001286"/>
    </source>
</evidence>
<evidence type="ECO:0000256" key="5">
    <source>
        <dbReference type="ARBA" id="ARBA00022679"/>
    </source>
</evidence>
<reference evidence="10" key="2">
    <citation type="submission" date="2021-09" db="EMBL/GenBank/DDBJ databases">
        <authorList>
            <person name="Gilroy R."/>
        </authorList>
    </citation>
    <scope>NUCLEOTIDE SEQUENCE</scope>
    <source>
        <strain evidence="10">CHK175-13533</strain>
    </source>
</reference>
<dbReference type="InterPro" id="IPR036388">
    <property type="entry name" value="WH-like_DNA-bd_sf"/>
</dbReference>